<dbReference type="EMBL" id="FRAN01000009">
    <property type="protein sequence ID" value="SHL59586.1"/>
    <property type="molecule type" value="Genomic_DNA"/>
</dbReference>
<reference evidence="9" key="2">
    <citation type="submission" date="2016-11" db="EMBL/GenBank/DDBJ databases">
        <authorList>
            <person name="Varghese N."/>
            <person name="Submissions S."/>
        </authorList>
    </citation>
    <scope>NUCLEOTIDE SEQUENCE [LARGE SCALE GENOMIC DNA]</scope>
    <source>
        <strain evidence="9">DX253</strain>
    </source>
</reference>
<dbReference type="InterPro" id="IPR003439">
    <property type="entry name" value="ABC_transporter-like_ATP-bd"/>
</dbReference>
<proteinExistence type="inferred from homology"/>
<dbReference type="InterPro" id="IPR003593">
    <property type="entry name" value="AAA+_ATPase"/>
</dbReference>
<dbReference type="Proteomes" id="UP000003751">
    <property type="component" value="Unassembled WGS sequence"/>
</dbReference>
<comment type="similarity">
    <text evidence="1">Belongs to the ABC transporter superfamily.</text>
</comment>
<feature type="domain" description="ABC transporter" evidence="5">
    <location>
        <begin position="4"/>
        <end position="228"/>
    </location>
</feature>
<dbReference type="Gene3D" id="3.40.50.300">
    <property type="entry name" value="P-loop containing nucleotide triphosphate hydrolases"/>
    <property type="match status" value="1"/>
</dbReference>
<dbReference type="PANTHER" id="PTHR42711">
    <property type="entry name" value="ABC TRANSPORTER ATP-BINDING PROTEIN"/>
    <property type="match status" value="1"/>
</dbReference>
<evidence type="ECO:0000313" key="8">
    <source>
        <dbReference type="Proteomes" id="UP000003751"/>
    </source>
</evidence>
<sequence>MTLIEVDNLTKRFGRLTAIHDVSFQVGDGERIGLFGPNGAGKTTVLRILATLSTPTSGRVFIDGRELTRDRAAVRQQIGVLSHETMLYDGLTARENLQLHARIHHIDIDRCDRVLELVGLRSDGERDPSTFSHGMRKRLSLARALLHEPAVLLLDEPYSGLDRRSMVDFDQILDAVGVGTVIMVTHDFKRGFDFCDRALILDAGTVSRDVSLRSLTSPSAFINQYQTAIGLEDN</sequence>
<keyword evidence="4 6" id="KW-0067">ATP-binding</keyword>
<dbReference type="Pfam" id="PF00005">
    <property type="entry name" value="ABC_tran"/>
    <property type="match status" value="1"/>
</dbReference>
<evidence type="ECO:0000256" key="1">
    <source>
        <dbReference type="ARBA" id="ARBA00005417"/>
    </source>
</evidence>
<organism evidence="6 8">
    <name type="scientific">Haladaptatus paucihalophilus DX253</name>
    <dbReference type="NCBI Taxonomy" id="797209"/>
    <lineage>
        <taxon>Archaea</taxon>
        <taxon>Methanobacteriati</taxon>
        <taxon>Methanobacteriota</taxon>
        <taxon>Stenosarchaea group</taxon>
        <taxon>Halobacteria</taxon>
        <taxon>Halobacteriales</taxon>
        <taxon>Haladaptataceae</taxon>
        <taxon>Haladaptatus</taxon>
    </lineage>
</organism>
<evidence type="ECO:0000256" key="3">
    <source>
        <dbReference type="ARBA" id="ARBA00022741"/>
    </source>
</evidence>
<dbReference type="Proteomes" id="UP000184203">
    <property type="component" value="Unassembled WGS sequence"/>
</dbReference>
<dbReference type="PROSITE" id="PS50893">
    <property type="entry name" value="ABC_TRANSPORTER_2"/>
    <property type="match status" value="1"/>
</dbReference>
<dbReference type="AlphaFoldDB" id="E7QT30"/>
<evidence type="ECO:0000256" key="4">
    <source>
        <dbReference type="ARBA" id="ARBA00022840"/>
    </source>
</evidence>
<keyword evidence="2" id="KW-0813">Transport</keyword>
<evidence type="ECO:0000259" key="5">
    <source>
        <dbReference type="PROSITE" id="PS50893"/>
    </source>
</evidence>
<accession>E7QT30</accession>
<evidence type="ECO:0000313" key="9">
    <source>
        <dbReference type="Proteomes" id="UP000184203"/>
    </source>
</evidence>
<gene>
    <name evidence="7" type="ORF">SAMN05444342_4203</name>
    <name evidence="6" type="ORF">ZOD2009_09640</name>
</gene>
<dbReference type="eggNOG" id="arCOG00194">
    <property type="taxonomic scope" value="Archaea"/>
</dbReference>
<evidence type="ECO:0000313" key="7">
    <source>
        <dbReference type="EMBL" id="SHL59586.1"/>
    </source>
</evidence>
<dbReference type="PANTHER" id="PTHR42711:SF5">
    <property type="entry name" value="ABC TRANSPORTER ATP-BINDING PROTEIN NATA"/>
    <property type="match status" value="1"/>
</dbReference>
<protein>
    <submittedName>
        <fullName evidence="6">ABC-type transport system ATP-binding protein</fullName>
    </submittedName>
    <submittedName>
        <fullName evidence="7">Heme exporter protein A</fullName>
    </submittedName>
</protein>
<dbReference type="GO" id="GO:0016887">
    <property type="term" value="F:ATP hydrolysis activity"/>
    <property type="evidence" value="ECO:0007669"/>
    <property type="project" value="InterPro"/>
</dbReference>
<evidence type="ECO:0000313" key="6">
    <source>
        <dbReference type="EMBL" id="EFW92311.1"/>
    </source>
</evidence>
<reference evidence="7" key="3">
    <citation type="submission" date="2016-11" db="EMBL/GenBank/DDBJ databases">
        <authorList>
            <person name="Jaros S."/>
            <person name="Januszkiewicz K."/>
            <person name="Wedrychowicz H."/>
        </authorList>
    </citation>
    <scope>NUCLEOTIDE SEQUENCE [LARGE SCALE GENOMIC DNA]</scope>
    <source>
        <strain evidence="7">DX253</strain>
    </source>
</reference>
<keyword evidence="3" id="KW-0547">Nucleotide-binding</keyword>
<dbReference type="SUPFAM" id="SSF52540">
    <property type="entry name" value="P-loop containing nucleoside triphosphate hydrolases"/>
    <property type="match status" value="1"/>
</dbReference>
<dbReference type="EMBL" id="AEMG01000008">
    <property type="protein sequence ID" value="EFW92311.1"/>
    <property type="molecule type" value="Genomic_DNA"/>
</dbReference>
<evidence type="ECO:0000256" key="2">
    <source>
        <dbReference type="ARBA" id="ARBA00022448"/>
    </source>
</evidence>
<dbReference type="InterPro" id="IPR050763">
    <property type="entry name" value="ABC_transporter_ATP-binding"/>
</dbReference>
<dbReference type="OrthoDB" id="269940at2157"/>
<dbReference type="CDD" id="cd03230">
    <property type="entry name" value="ABC_DR_subfamily_A"/>
    <property type="match status" value="1"/>
</dbReference>
<dbReference type="RefSeq" id="WP_007979237.1">
    <property type="nucleotide sequence ID" value="NZ_AEMG01000008.1"/>
</dbReference>
<dbReference type="SMART" id="SM00382">
    <property type="entry name" value="AAA"/>
    <property type="match status" value="1"/>
</dbReference>
<name>E7QT30_HALPU</name>
<dbReference type="InterPro" id="IPR027417">
    <property type="entry name" value="P-loop_NTPase"/>
</dbReference>
<dbReference type="STRING" id="797209.GCA_000376445_04273"/>
<keyword evidence="9" id="KW-1185">Reference proteome</keyword>
<dbReference type="InterPro" id="IPR017871">
    <property type="entry name" value="ABC_transporter-like_CS"/>
</dbReference>
<dbReference type="PROSITE" id="PS00211">
    <property type="entry name" value="ABC_TRANSPORTER_1"/>
    <property type="match status" value="1"/>
</dbReference>
<dbReference type="GO" id="GO:0005524">
    <property type="term" value="F:ATP binding"/>
    <property type="evidence" value="ECO:0007669"/>
    <property type="project" value="UniProtKB-KW"/>
</dbReference>
<reference evidence="6 8" key="1">
    <citation type="journal article" date="2014" name="ISME J.">
        <title>Trehalose/2-sulfotrehalose biosynthesis and glycine-betaine uptake are widely spread mechanisms for osmoadaptation in the Halobacteriales.</title>
        <authorList>
            <person name="Youssef N.H."/>
            <person name="Savage-Ashlock K.N."/>
            <person name="McCully A.L."/>
            <person name="Luedtke B."/>
            <person name="Shaw E.I."/>
            <person name="Hoff W.D."/>
            <person name="Elshahed M.S."/>
        </authorList>
    </citation>
    <scope>NUCLEOTIDE SEQUENCE [LARGE SCALE GENOMIC DNA]</scope>
    <source>
        <strain evidence="6 8">DX253</strain>
    </source>
</reference>